<evidence type="ECO:0000313" key="9">
    <source>
        <dbReference type="Proteomes" id="UP000478008"/>
    </source>
</evidence>
<dbReference type="SMART" id="SM00220">
    <property type="entry name" value="S_TKc"/>
    <property type="match status" value="1"/>
</dbReference>
<dbReference type="PROSITE" id="PS00108">
    <property type="entry name" value="PROTEIN_KINASE_ST"/>
    <property type="match status" value="1"/>
</dbReference>
<dbReference type="EMBL" id="CABFWN010000002">
    <property type="protein sequence ID" value="VUG17343.1"/>
    <property type="molecule type" value="Genomic_DNA"/>
</dbReference>
<evidence type="ECO:0000256" key="4">
    <source>
        <dbReference type="ARBA" id="ARBA00022777"/>
    </source>
</evidence>
<dbReference type="InterPro" id="IPR050660">
    <property type="entry name" value="NEK_Ser/Thr_kinase"/>
</dbReference>
<evidence type="ECO:0000256" key="1">
    <source>
        <dbReference type="ARBA" id="ARBA00012513"/>
    </source>
</evidence>
<dbReference type="InterPro" id="IPR000719">
    <property type="entry name" value="Prot_kinase_dom"/>
</dbReference>
<dbReference type="PROSITE" id="PS50011">
    <property type="entry name" value="PROTEIN_KINASE_DOM"/>
    <property type="match status" value="1"/>
</dbReference>
<protein>
    <recommendedName>
        <fullName evidence="1">non-specific serine/threonine protein kinase</fullName>
        <ecNumber evidence="1">2.7.11.1</ecNumber>
    </recommendedName>
</protein>
<dbReference type="SUPFAM" id="SSF56112">
    <property type="entry name" value="Protein kinase-like (PK-like)"/>
    <property type="match status" value="1"/>
</dbReference>
<keyword evidence="5" id="KW-0067">ATP-binding</keyword>
<keyword evidence="2" id="KW-0808">Transferase</keyword>
<dbReference type="Pfam" id="PF00069">
    <property type="entry name" value="Pkinase"/>
    <property type="match status" value="1"/>
</dbReference>
<sequence length="435" mass="49691">MASQTFFHESIEWPHIRADTPESLRVLFLHSSEFDASLADCLSKHDWGNTIEKLPNMANFFSIVRQIDHGSSGIITKVKLNDGMHSDRQNISGKLHDLQLSERSNSMASETSSARSTPTPQKSYGQFFVLKEFIHTDNKSQDSYNFDAVNEYLVLKAACRHAGSNRWLASVYGLLYDSASNSLAMALDFYPNGDLLSLLVRARKHKIDVSRDFIDMAFYKVFLAVKFLHYRNIVHRDIKPENVLIDSNGQLRLGDFGYAVDLSRISDYRLDGNYLSLGTRSFKAPELFKYKQMGDKEVDAADVEFASIDVWSLGILYYQLRTLSKPWIEATPADASFKAYLRIHETVTSSKLDGYGIRQLFATSKRIDHGFTKLTRDETVTTMLALLDPDPRRRASIRQLGLTEWIIQLRLKYEEISKTKKSLRDDEVLRLATLK</sequence>
<gene>
    <name evidence="8" type="ORF">DEBR0S2_04676G</name>
</gene>
<dbReference type="Gene3D" id="1.10.510.10">
    <property type="entry name" value="Transferase(Phosphotransferase) domain 1"/>
    <property type="match status" value="1"/>
</dbReference>
<evidence type="ECO:0000259" key="7">
    <source>
        <dbReference type="PROSITE" id="PS50011"/>
    </source>
</evidence>
<dbReference type="EC" id="2.7.11.1" evidence="1"/>
<keyword evidence="3" id="KW-0547">Nucleotide-binding</keyword>
<organism evidence="8 9">
    <name type="scientific">Dekkera bruxellensis</name>
    <name type="common">Brettanomyces custersii</name>
    <dbReference type="NCBI Taxonomy" id="5007"/>
    <lineage>
        <taxon>Eukaryota</taxon>
        <taxon>Fungi</taxon>
        <taxon>Dikarya</taxon>
        <taxon>Ascomycota</taxon>
        <taxon>Saccharomycotina</taxon>
        <taxon>Pichiomycetes</taxon>
        <taxon>Pichiales</taxon>
        <taxon>Pichiaceae</taxon>
        <taxon>Brettanomyces</taxon>
    </lineage>
</organism>
<proteinExistence type="predicted"/>
<dbReference type="Proteomes" id="UP000478008">
    <property type="component" value="Unassembled WGS sequence"/>
</dbReference>
<evidence type="ECO:0000313" key="8">
    <source>
        <dbReference type="EMBL" id="VUG17343.1"/>
    </source>
</evidence>
<feature type="region of interest" description="Disordered" evidence="6">
    <location>
        <begin position="101"/>
        <end position="121"/>
    </location>
</feature>
<dbReference type="PANTHER" id="PTHR43671">
    <property type="entry name" value="SERINE/THREONINE-PROTEIN KINASE NEK"/>
    <property type="match status" value="1"/>
</dbReference>
<dbReference type="GO" id="GO:0005524">
    <property type="term" value="F:ATP binding"/>
    <property type="evidence" value="ECO:0007669"/>
    <property type="project" value="UniProtKB-KW"/>
</dbReference>
<dbReference type="AlphaFoldDB" id="A0A7D9GYQ2"/>
<keyword evidence="9" id="KW-1185">Reference proteome</keyword>
<feature type="domain" description="Protein kinase" evidence="7">
    <location>
        <begin position="61"/>
        <end position="406"/>
    </location>
</feature>
<evidence type="ECO:0000256" key="5">
    <source>
        <dbReference type="ARBA" id="ARBA00022840"/>
    </source>
</evidence>
<dbReference type="InterPro" id="IPR008271">
    <property type="entry name" value="Ser/Thr_kinase_AS"/>
</dbReference>
<evidence type="ECO:0000256" key="3">
    <source>
        <dbReference type="ARBA" id="ARBA00022741"/>
    </source>
</evidence>
<dbReference type="InterPro" id="IPR011009">
    <property type="entry name" value="Kinase-like_dom_sf"/>
</dbReference>
<keyword evidence="4" id="KW-0418">Kinase</keyword>
<evidence type="ECO:0000256" key="2">
    <source>
        <dbReference type="ARBA" id="ARBA00022679"/>
    </source>
</evidence>
<dbReference type="GO" id="GO:0004674">
    <property type="term" value="F:protein serine/threonine kinase activity"/>
    <property type="evidence" value="ECO:0007669"/>
    <property type="project" value="UniProtKB-EC"/>
</dbReference>
<dbReference type="PANTHER" id="PTHR43671:SF13">
    <property type="entry name" value="SERINE_THREONINE-PROTEIN KINASE NEK2"/>
    <property type="match status" value="1"/>
</dbReference>
<evidence type="ECO:0000256" key="6">
    <source>
        <dbReference type="SAM" id="MobiDB-lite"/>
    </source>
</evidence>
<reference evidence="8 9" key="1">
    <citation type="submission" date="2019-07" db="EMBL/GenBank/DDBJ databases">
        <authorList>
            <person name="Friedrich A."/>
            <person name="Schacherer J."/>
        </authorList>
    </citation>
    <scope>NUCLEOTIDE SEQUENCE [LARGE SCALE GENOMIC DNA]</scope>
</reference>
<name>A0A7D9GYQ2_DEKBR</name>
<accession>A0A7D9GYQ2</accession>